<feature type="transmembrane region" description="Helical" evidence="6">
    <location>
        <begin position="7"/>
        <end position="29"/>
    </location>
</feature>
<evidence type="ECO:0000256" key="4">
    <source>
        <dbReference type="ARBA" id="ARBA00022989"/>
    </source>
</evidence>
<evidence type="ECO:0000313" key="7">
    <source>
        <dbReference type="EMBL" id="RCL73729.1"/>
    </source>
</evidence>
<dbReference type="GO" id="GO:0015920">
    <property type="term" value="P:lipopolysaccharide transport"/>
    <property type="evidence" value="ECO:0007669"/>
    <property type="project" value="TreeGrafter"/>
</dbReference>
<evidence type="ECO:0000256" key="2">
    <source>
        <dbReference type="ARBA" id="ARBA00022475"/>
    </source>
</evidence>
<name>A0A368DPG1_9PROT</name>
<feature type="transmembrane region" description="Helical" evidence="6">
    <location>
        <begin position="311"/>
        <end position="333"/>
    </location>
</feature>
<feature type="transmembrane region" description="Helical" evidence="6">
    <location>
        <begin position="281"/>
        <end position="299"/>
    </location>
</feature>
<proteinExistence type="predicted"/>
<reference evidence="7 8" key="1">
    <citation type="journal article" date="2018" name="Microbiome">
        <title>Fine metagenomic profile of the Mediterranean stratified and mixed water columns revealed by assembly and recruitment.</title>
        <authorList>
            <person name="Haro-Moreno J.M."/>
            <person name="Lopez-Perez M."/>
            <person name="De La Torre J.R."/>
            <person name="Picazo A."/>
            <person name="Camacho A."/>
            <person name="Rodriguez-Valera F."/>
        </authorList>
    </citation>
    <scope>NUCLEOTIDE SEQUENCE [LARGE SCALE GENOMIC DNA]</scope>
    <source>
        <strain evidence="7">MED-G57</strain>
    </source>
</reference>
<sequence>MRNINRYIFLNILVIFIVIVTIMSSLAWITQTLRYIPLIIEKDRSIFDFLSLTSLLYPWLLSLMAPSSLLIASVIVMDKMIRDSELVILNSSGISPYQKTLPFLKISILVTLLIYLFSIYITPWSMQNFREKITTIKSDIISGSFQENEFIHPDEDFTIFVADRNDNGDFIGVIINDESDSKNMVTYSAKKAKLYSLYNQILLEMTDGKIFNANKDLLGEDMEIISFESYTINLSNVITTAQKVYFKPSEKSIGELLNPINTSIEEIYRNIQLRNEAHIRLSNPLYTISFVFIALFFLQKDLNFRLLKSRYIVYVAGSCLLLKILGISISSKIKNYELYLIHYAVPISVILLYSLYIFSIMHRERKIKNANLY</sequence>
<comment type="subcellular location">
    <subcellularLocation>
        <location evidence="1">Cell membrane</location>
        <topology evidence="1">Multi-pass membrane protein</topology>
    </subcellularLocation>
</comment>
<evidence type="ECO:0000256" key="1">
    <source>
        <dbReference type="ARBA" id="ARBA00004651"/>
    </source>
</evidence>
<dbReference type="Pfam" id="PF03739">
    <property type="entry name" value="LptF_LptG"/>
    <property type="match status" value="1"/>
</dbReference>
<gene>
    <name evidence="7" type="ORF">DBW71_02835</name>
</gene>
<protein>
    <submittedName>
        <fullName evidence="7">LptF/LptG family permease</fullName>
    </submittedName>
</protein>
<dbReference type="InterPro" id="IPR005495">
    <property type="entry name" value="LptG/LptF_permease"/>
</dbReference>
<dbReference type="AlphaFoldDB" id="A0A368DPG1"/>
<dbReference type="Proteomes" id="UP000253570">
    <property type="component" value="Unassembled WGS sequence"/>
</dbReference>
<evidence type="ECO:0000313" key="8">
    <source>
        <dbReference type="Proteomes" id="UP000253570"/>
    </source>
</evidence>
<dbReference type="EMBL" id="QOQD01000005">
    <property type="protein sequence ID" value="RCL73729.1"/>
    <property type="molecule type" value="Genomic_DNA"/>
</dbReference>
<comment type="caution">
    <text evidence="7">The sequence shown here is derived from an EMBL/GenBank/DDBJ whole genome shotgun (WGS) entry which is preliminary data.</text>
</comment>
<dbReference type="PANTHER" id="PTHR33529">
    <property type="entry name" value="SLR0882 PROTEIN-RELATED"/>
    <property type="match status" value="1"/>
</dbReference>
<keyword evidence="2" id="KW-1003">Cell membrane</keyword>
<evidence type="ECO:0000256" key="5">
    <source>
        <dbReference type="ARBA" id="ARBA00023136"/>
    </source>
</evidence>
<keyword evidence="3 6" id="KW-0812">Transmembrane</keyword>
<organism evidence="7 8">
    <name type="scientific">PS1 clade bacterium</name>
    <dbReference type="NCBI Taxonomy" id="2175152"/>
    <lineage>
        <taxon>Bacteria</taxon>
        <taxon>Pseudomonadati</taxon>
        <taxon>Pseudomonadota</taxon>
        <taxon>Alphaproteobacteria</taxon>
        <taxon>PS1 clade</taxon>
    </lineage>
</organism>
<feature type="transmembrane region" description="Helical" evidence="6">
    <location>
        <begin position="56"/>
        <end position="76"/>
    </location>
</feature>
<feature type="transmembrane region" description="Helical" evidence="6">
    <location>
        <begin position="339"/>
        <end position="358"/>
    </location>
</feature>
<evidence type="ECO:0000256" key="3">
    <source>
        <dbReference type="ARBA" id="ARBA00022692"/>
    </source>
</evidence>
<accession>A0A368DPG1</accession>
<evidence type="ECO:0000256" key="6">
    <source>
        <dbReference type="SAM" id="Phobius"/>
    </source>
</evidence>
<feature type="transmembrane region" description="Helical" evidence="6">
    <location>
        <begin position="106"/>
        <end position="126"/>
    </location>
</feature>
<dbReference type="GO" id="GO:0043190">
    <property type="term" value="C:ATP-binding cassette (ABC) transporter complex"/>
    <property type="evidence" value="ECO:0007669"/>
    <property type="project" value="TreeGrafter"/>
</dbReference>
<dbReference type="PANTHER" id="PTHR33529:SF6">
    <property type="entry name" value="YJGP_YJGQ FAMILY PERMEASE"/>
    <property type="match status" value="1"/>
</dbReference>
<keyword evidence="4 6" id="KW-1133">Transmembrane helix</keyword>
<keyword evidence="5 6" id="KW-0472">Membrane</keyword>